<sequence length="104" mass="11552">MVSKHELPFGSMHVKFKSPTLNLDSVDVQFTGIGAIVANTEITIIGWSDIGRIIINIGGQDIQYKSEAITKPLSTNPLYHVNLKSNLVFQHYLSTDIVQTQIIQ</sequence>
<protein>
    <submittedName>
        <fullName evidence="2">Hypothetical_protein</fullName>
    </submittedName>
</protein>
<keyword evidence="3" id="KW-1185">Reference proteome</keyword>
<dbReference type="EMBL" id="CATOUU010000728">
    <property type="protein sequence ID" value="CAI9944530.1"/>
    <property type="molecule type" value="Genomic_DNA"/>
</dbReference>
<name>A0AA86U6B4_9EUKA</name>
<comment type="caution">
    <text evidence="1">The sequence shown here is derived from an EMBL/GenBank/DDBJ whole genome shotgun (WGS) entry which is preliminary data.</text>
</comment>
<reference evidence="2 3" key="2">
    <citation type="submission" date="2024-07" db="EMBL/GenBank/DDBJ databases">
        <authorList>
            <person name="Akdeniz Z."/>
        </authorList>
    </citation>
    <scope>NUCLEOTIDE SEQUENCE [LARGE SCALE GENOMIC DNA]</scope>
</reference>
<dbReference type="Proteomes" id="UP001642409">
    <property type="component" value="Unassembled WGS sequence"/>
</dbReference>
<evidence type="ECO:0000313" key="2">
    <source>
        <dbReference type="EMBL" id="CAL6066579.1"/>
    </source>
</evidence>
<evidence type="ECO:0000313" key="3">
    <source>
        <dbReference type="Proteomes" id="UP001642409"/>
    </source>
</evidence>
<proteinExistence type="predicted"/>
<gene>
    <name evidence="1" type="ORF">HINF_LOCUS32175</name>
    <name evidence="2" type="ORF">HINF_LOCUS52490</name>
</gene>
<dbReference type="AlphaFoldDB" id="A0AA86U6B4"/>
<reference evidence="1" key="1">
    <citation type="submission" date="2023-06" db="EMBL/GenBank/DDBJ databases">
        <authorList>
            <person name="Kurt Z."/>
        </authorList>
    </citation>
    <scope>NUCLEOTIDE SEQUENCE</scope>
</reference>
<accession>A0AA86U6B4</accession>
<evidence type="ECO:0000313" key="1">
    <source>
        <dbReference type="EMBL" id="CAI9944530.1"/>
    </source>
</evidence>
<dbReference type="EMBL" id="CAXDID020000262">
    <property type="protein sequence ID" value="CAL6066579.1"/>
    <property type="molecule type" value="Genomic_DNA"/>
</dbReference>
<organism evidence="1">
    <name type="scientific">Hexamita inflata</name>
    <dbReference type="NCBI Taxonomy" id="28002"/>
    <lineage>
        <taxon>Eukaryota</taxon>
        <taxon>Metamonada</taxon>
        <taxon>Diplomonadida</taxon>
        <taxon>Hexamitidae</taxon>
        <taxon>Hexamitinae</taxon>
        <taxon>Hexamita</taxon>
    </lineage>
</organism>